<keyword evidence="2" id="KW-0378">Hydrolase</keyword>
<gene>
    <name evidence="2" type="ORF">ARN_07640</name>
</gene>
<keyword evidence="2" id="KW-0540">Nuclease</keyword>
<dbReference type="SUPFAM" id="SSF52980">
    <property type="entry name" value="Restriction endonuclease-like"/>
    <property type="match status" value="1"/>
</dbReference>
<dbReference type="Pfam" id="PF09588">
    <property type="entry name" value="YqaJ"/>
    <property type="match status" value="1"/>
</dbReference>
<evidence type="ECO:0000313" key="2">
    <source>
        <dbReference type="EMBL" id="CBA72062.1"/>
    </source>
</evidence>
<dbReference type="InterPro" id="IPR011604">
    <property type="entry name" value="PDDEXK-like_dom_sf"/>
</dbReference>
<dbReference type="InterPro" id="IPR011335">
    <property type="entry name" value="Restrct_endonuc-II-like"/>
</dbReference>
<dbReference type="AlphaFoldDB" id="D2TXE5"/>
<accession>D2TXE5</accession>
<dbReference type="PANTHER" id="PTHR46609">
    <property type="entry name" value="EXONUCLEASE, PHAGE-TYPE/RECB, C-TERMINAL DOMAIN-CONTAINING PROTEIN"/>
    <property type="match status" value="1"/>
</dbReference>
<name>D2TXE5_9GAMM</name>
<organism evidence="2">
    <name type="scientific">Arsenophonus nasoniae</name>
    <name type="common">son-killer infecting Nasonia vitripennis</name>
    <dbReference type="NCBI Taxonomy" id="638"/>
    <lineage>
        <taxon>Bacteria</taxon>
        <taxon>Pseudomonadati</taxon>
        <taxon>Pseudomonadota</taxon>
        <taxon>Gammaproteobacteria</taxon>
        <taxon>Enterobacterales</taxon>
        <taxon>Morganellaceae</taxon>
        <taxon>Arsenophonus</taxon>
    </lineage>
</organism>
<dbReference type="Gene3D" id="3.90.320.10">
    <property type="match status" value="1"/>
</dbReference>
<keyword evidence="2" id="KW-0269">Exonuclease</keyword>
<dbReference type="EMBL" id="FN545167">
    <property type="protein sequence ID" value="CBA72062.1"/>
    <property type="molecule type" value="Genomic_DNA"/>
</dbReference>
<sequence length="220" mass="25500">MRCRRKTRNASSRSALMQWHDVQQNTEVWDALRLGKVTASQFSCFMANQGKTFGEPAKRYALQIALEIITGQKSEFSFTNEHMLRGHEQEPIARRLYEETNFIDVTNGGFFDCGEYGDSPDGLVGNDGVIEIKSVTAPVHYATLQRESFDPAYKWQLIGHLDCTGRDWVDFVSYCSDFPEDKQLIVCHLERRNYQEEINQLRKRRKDFLNFIDEITGILK</sequence>
<evidence type="ECO:0000259" key="1">
    <source>
        <dbReference type="Pfam" id="PF09588"/>
    </source>
</evidence>
<protein>
    <submittedName>
        <fullName evidence="2">Phage exonuclease</fullName>
    </submittedName>
</protein>
<dbReference type="InterPro" id="IPR019080">
    <property type="entry name" value="YqaJ_viral_recombinase"/>
</dbReference>
<dbReference type="PANTHER" id="PTHR46609:SF6">
    <property type="entry name" value="EXONUCLEASE, PHAGE-TYPE_RECB, C-TERMINAL DOMAIN-CONTAINING PROTEIN-RELATED"/>
    <property type="match status" value="1"/>
</dbReference>
<dbReference type="InterPro" id="IPR051703">
    <property type="entry name" value="NF-kappa-B_Signaling_Reg"/>
</dbReference>
<proteinExistence type="predicted"/>
<feature type="domain" description="YqaJ viral recombinase" evidence="1">
    <location>
        <begin position="29"/>
        <end position="166"/>
    </location>
</feature>
<reference evidence="2" key="1">
    <citation type="journal article" date="2010" name="Insect Mol. Biol.">
        <title>The draft genome sequence of Arsenophonus nasoniae, son-killer bacterium of Nasonia vitripennis, reveals genes associated with virulence and symbiosis.</title>
        <authorList>
            <person name="Wilkes T."/>
            <person name="Darby A.C."/>
            <person name="Choi J."/>
            <person name="Colborne J.K."/>
            <person name="Werren J.H."/>
            <person name="Hurst G.D.D."/>
        </authorList>
    </citation>
    <scope>NUCLEOTIDE SEQUENCE</scope>
</reference>
<dbReference type="GO" id="GO:0004527">
    <property type="term" value="F:exonuclease activity"/>
    <property type="evidence" value="ECO:0007669"/>
    <property type="project" value="UniProtKB-KW"/>
</dbReference>